<evidence type="ECO:0000313" key="1">
    <source>
        <dbReference type="EMBL" id="SIR95121.1"/>
    </source>
</evidence>
<dbReference type="EMBL" id="FTNP01000005">
    <property type="protein sequence ID" value="SIR95121.1"/>
    <property type="molecule type" value="Genomic_DNA"/>
</dbReference>
<dbReference type="PROSITE" id="PS51318">
    <property type="entry name" value="TAT"/>
    <property type="match status" value="1"/>
</dbReference>
<sequence>MTDNGTNTSDDDSVLARRSVMKAVAATGASAVAIPGVAAADPTDGGDPFGPPITTNFLEYFPIDYDLPIYLEFQMYDNCSFEMEIDAGTLGSRRETWECDPDGESCEEVSLDAGPFSLGGRTCTYGDGVADGVPVEQEITYCTPTVDNFWVSEDCETIEFDSVEIEE</sequence>
<evidence type="ECO:0000313" key="2">
    <source>
        <dbReference type="Proteomes" id="UP000185687"/>
    </source>
</evidence>
<reference evidence="1 2" key="1">
    <citation type="submission" date="2017-01" db="EMBL/GenBank/DDBJ databases">
        <authorList>
            <person name="Mah S.A."/>
            <person name="Swanson W.J."/>
            <person name="Moy G.W."/>
            <person name="Vacquier V.D."/>
        </authorList>
    </citation>
    <scope>NUCLEOTIDE SEQUENCE [LARGE SCALE GENOMIC DNA]</scope>
    <source>
        <strain evidence="1 2">CGMCC 1.8909</strain>
    </source>
</reference>
<dbReference type="AlphaFoldDB" id="A0A1N7F470"/>
<gene>
    <name evidence="1" type="ORF">SAMN05421809_2991</name>
</gene>
<keyword evidence="2" id="KW-1185">Reference proteome</keyword>
<proteinExistence type="predicted"/>
<dbReference type="InterPro" id="IPR006311">
    <property type="entry name" value="TAT_signal"/>
</dbReference>
<accession>A0A1N7F470</accession>
<protein>
    <submittedName>
        <fullName evidence="1">Uncharacterized protein</fullName>
    </submittedName>
</protein>
<organism evidence="1 2">
    <name type="scientific">Natronorubrum daqingense</name>
    <dbReference type="NCBI Taxonomy" id="588898"/>
    <lineage>
        <taxon>Archaea</taxon>
        <taxon>Methanobacteriati</taxon>
        <taxon>Methanobacteriota</taxon>
        <taxon>Stenosarchaea group</taxon>
        <taxon>Halobacteria</taxon>
        <taxon>Halobacteriales</taxon>
        <taxon>Natrialbaceae</taxon>
        <taxon>Natronorubrum</taxon>
    </lineage>
</organism>
<dbReference type="Proteomes" id="UP000185687">
    <property type="component" value="Unassembled WGS sequence"/>
</dbReference>
<name>A0A1N7F470_9EURY</name>